<feature type="transmembrane region" description="Helical" evidence="1">
    <location>
        <begin position="115"/>
        <end position="139"/>
    </location>
</feature>
<evidence type="ECO:0000313" key="2">
    <source>
        <dbReference type="EMBL" id="UTW13460.1"/>
    </source>
</evidence>
<dbReference type="EMBL" id="CP073347">
    <property type="protein sequence ID" value="UTW13460.1"/>
    <property type="molecule type" value="Genomic_DNA"/>
</dbReference>
<feature type="transmembrane region" description="Helical" evidence="1">
    <location>
        <begin position="146"/>
        <end position="165"/>
    </location>
</feature>
<proteinExistence type="predicted"/>
<reference evidence="2" key="1">
    <citation type="submission" date="2021-04" db="EMBL/GenBank/DDBJ databases">
        <title>Oceanospirillales bacteria with DddD are important DMSP degraders in coastal seawater.</title>
        <authorList>
            <person name="Liu J."/>
        </authorList>
    </citation>
    <scope>NUCLEOTIDE SEQUENCE</scope>
    <source>
        <strain evidence="2">D13-1</strain>
    </source>
</reference>
<keyword evidence="1" id="KW-0812">Transmembrane</keyword>
<accession>A0ABY5HQK7</accession>
<dbReference type="RefSeq" id="WP_255855649.1">
    <property type="nucleotide sequence ID" value="NZ_CP073347.1"/>
</dbReference>
<evidence type="ECO:0000313" key="3">
    <source>
        <dbReference type="Proteomes" id="UP001058461"/>
    </source>
</evidence>
<organism evidence="2 3">
    <name type="scientific">Marinobacterium rhizophilum</name>
    <dbReference type="NCBI Taxonomy" id="420402"/>
    <lineage>
        <taxon>Bacteria</taxon>
        <taxon>Pseudomonadati</taxon>
        <taxon>Pseudomonadota</taxon>
        <taxon>Gammaproteobacteria</taxon>
        <taxon>Oceanospirillales</taxon>
        <taxon>Oceanospirillaceae</taxon>
        <taxon>Marinobacterium</taxon>
    </lineage>
</organism>
<feature type="transmembrane region" description="Helical" evidence="1">
    <location>
        <begin position="12"/>
        <end position="33"/>
    </location>
</feature>
<sequence>MNYDAFVRSIKFWGRVTLFCALILSFAPAAYLFFSYGLTPDVESLLKAVAIISSIMVVSWLVEPISYFPILGLSGTYMSWLAGNISNLRLPVSAITQHRLNVEHGTPEGDVVSTIGIAVSVIVNLAVVFVFALAGAMIIERLPESVISAFDYILPSVFGALTMLFSMKKPLLSLVVISLAVGMTVLGVSSVIILIICIFGTIAFGIVMQLKNGQPESASGRMENKA</sequence>
<keyword evidence="3" id="KW-1185">Reference proteome</keyword>
<keyword evidence="1" id="KW-0472">Membrane</keyword>
<protein>
    <submittedName>
        <fullName evidence="2">Uncharacterized protein</fullName>
    </submittedName>
</protein>
<feature type="transmembrane region" description="Helical" evidence="1">
    <location>
        <begin position="45"/>
        <end position="62"/>
    </location>
</feature>
<evidence type="ECO:0000256" key="1">
    <source>
        <dbReference type="SAM" id="Phobius"/>
    </source>
</evidence>
<name>A0ABY5HQK7_9GAMM</name>
<dbReference type="Proteomes" id="UP001058461">
    <property type="component" value="Chromosome"/>
</dbReference>
<gene>
    <name evidence="2" type="ORF">KDW95_07390</name>
</gene>
<feature type="transmembrane region" description="Helical" evidence="1">
    <location>
        <begin position="171"/>
        <end position="204"/>
    </location>
</feature>
<keyword evidence="1" id="KW-1133">Transmembrane helix</keyword>